<dbReference type="InterPro" id="IPR011598">
    <property type="entry name" value="bHLH_dom"/>
</dbReference>
<feature type="region of interest" description="Disordered" evidence="3">
    <location>
        <begin position="19"/>
        <end position="50"/>
    </location>
</feature>
<proteinExistence type="predicted"/>
<feature type="compositionally biased region" description="Low complexity" evidence="3">
    <location>
        <begin position="491"/>
        <end position="512"/>
    </location>
</feature>
<feature type="compositionally biased region" description="Low complexity" evidence="3">
    <location>
        <begin position="469"/>
        <end position="483"/>
    </location>
</feature>
<dbReference type="SMART" id="SM00353">
    <property type="entry name" value="HLH"/>
    <property type="match status" value="1"/>
</dbReference>
<dbReference type="InterPro" id="IPR015660">
    <property type="entry name" value="MASH1/Ascl1a-like"/>
</dbReference>
<feature type="region of interest" description="Disordered" evidence="3">
    <location>
        <begin position="130"/>
        <end position="198"/>
    </location>
</feature>
<dbReference type="GO" id="GO:0046983">
    <property type="term" value="F:protein dimerization activity"/>
    <property type="evidence" value="ECO:0007669"/>
    <property type="project" value="InterPro"/>
</dbReference>
<dbReference type="GO" id="GO:0090575">
    <property type="term" value="C:RNA polymerase II transcription regulator complex"/>
    <property type="evidence" value="ECO:0007669"/>
    <property type="project" value="TreeGrafter"/>
</dbReference>
<reference evidence="5" key="1">
    <citation type="journal article" date="2000" name="Development">
        <title>Expression of achaete-scute homologues in discrete proneural clusters on the developing notum of the medfly Ceratitis capitata, suggests a common origin for the stereotyped bristle patterns of higher Diptera.</title>
        <authorList>
            <person name="Wulbeck C."/>
            <person name="Simpson P."/>
        </authorList>
    </citation>
    <scope>NUCLEOTIDE SEQUENCE</scope>
    <source>
        <strain evidence="5">Benakeo</strain>
    </source>
</reference>
<dbReference type="PANTHER" id="PTHR13935">
    <property type="entry name" value="ACHAETE-SCUTE TRANSCRIPTION FACTOR-RELATED"/>
    <property type="match status" value="1"/>
</dbReference>
<feature type="region of interest" description="Disordered" evidence="3">
    <location>
        <begin position="469"/>
        <end position="525"/>
    </location>
</feature>
<name>Q9NHD9_CERCA</name>
<feature type="domain" description="BHLH" evidence="4">
    <location>
        <begin position="201"/>
        <end position="265"/>
    </location>
</feature>
<dbReference type="GO" id="GO:0007399">
    <property type="term" value="P:nervous system development"/>
    <property type="evidence" value="ECO:0007669"/>
    <property type="project" value="UniProtKB-KW"/>
</dbReference>
<dbReference type="PANTHER" id="PTHR13935:SF106">
    <property type="entry name" value="ACHAETE-SCUTE COMPLEX PROTEIN T5-RELATED"/>
    <property type="match status" value="1"/>
</dbReference>
<evidence type="ECO:0000256" key="2">
    <source>
        <dbReference type="ARBA" id="ARBA00023125"/>
    </source>
</evidence>
<feature type="compositionally biased region" description="Polar residues" evidence="3">
    <location>
        <begin position="19"/>
        <end position="36"/>
    </location>
</feature>
<dbReference type="GO" id="GO:0000977">
    <property type="term" value="F:RNA polymerase II transcription regulatory region sequence-specific DNA binding"/>
    <property type="evidence" value="ECO:0007669"/>
    <property type="project" value="TreeGrafter"/>
</dbReference>
<evidence type="ECO:0000256" key="3">
    <source>
        <dbReference type="SAM" id="MobiDB-lite"/>
    </source>
</evidence>
<accession>Q9NHD9</accession>
<dbReference type="OrthoDB" id="5976910at2759"/>
<feature type="compositionally biased region" description="Basic and acidic residues" evidence="3">
    <location>
        <begin position="150"/>
        <end position="161"/>
    </location>
</feature>
<dbReference type="PROSITE" id="PS50888">
    <property type="entry name" value="BHLH"/>
    <property type="match status" value="1"/>
</dbReference>
<keyword evidence="1" id="KW-0524">Neurogenesis</keyword>
<evidence type="ECO:0000259" key="4">
    <source>
        <dbReference type="PROSITE" id="PS50888"/>
    </source>
</evidence>
<feature type="compositionally biased region" description="Polar residues" evidence="3">
    <location>
        <begin position="513"/>
        <end position="524"/>
    </location>
</feature>
<dbReference type="InterPro" id="IPR036638">
    <property type="entry name" value="HLH_DNA-bd_sf"/>
</dbReference>
<protein>
    <submittedName>
        <fullName evidence="5">Asense</fullName>
    </submittedName>
</protein>
<dbReference type="SUPFAM" id="SSF47459">
    <property type="entry name" value="HLH, helix-loop-helix DNA-binding domain"/>
    <property type="match status" value="1"/>
</dbReference>
<dbReference type="GO" id="GO:0045944">
    <property type="term" value="P:positive regulation of transcription by RNA polymerase II"/>
    <property type="evidence" value="ECO:0007669"/>
    <property type="project" value="TreeGrafter"/>
</dbReference>
<feature type="compositionally biased region" description="Polar residues" evidence="3">
    <location>
        <begin position="171"/>
        <end position="183"/>
    </location>
</feature>
<evidence type="ECO:0000313" key="5">
    <source>
        <dbReference type="EMBL" id="AAF66945.1"/>
    </source>
</evidence>
<dbReference type="CDD" id="cd19744">
    <property type="entry name" value="bHLH_TS_dAS-C_like"/>
    <property type="match status" value="1"/>
</dbReference>
<dbReference type="GO" id="GO:0000981">
    <property type="term" value="F:DNA-binding transcription factor activity, RNA polymerase II-specific"/>
    <property type="evidence" value="ECO:0007669"/>
    <property type="project" value="TreeGrafter"/>
</dbReference>
<organism evidence="5">
    <name type="scientific">Ceratitis capitata</name>
    <name type="common">Mediterranean fruit fly</name>
    <name type="synonym">Tephritis capitata</name>
    <dbReference type="NCBI Taxonomy" id="7213"/>
    <lineage>
        <taxon>Eukaryota</taxon>
        <taxon>Metazoa</taxon>
        <taxon>Ecdysozoa</taxon>
        <taxon>Arthropoda</taxon>
        <taxon>Hexapoda</taxon>
        <taxon>Insecta</taxon>
        <taxon>Pterygota</taxon>
        <taxon>Neoptera</taxon>
        <taxon>Endopterygota</taxon>
        <taxon>Diptera</taxon>
        <taxon>Brachycera</taxon>
        <taxon>Muscomorpha</taxon>
        <taxon>Tephritoidea</taxon>
        <taxon>Tephritidae</taxon>
        <taxon>Ceratitis</taxon>
        <taxon>Ceratitis</taxon>
    </lineage>
</organism>
<dbReference type="EMBL" id="AF224716">
    <property type="protein sequence ID" value="AAF66945.1"/>
    <property type="molecule type" value="Genomic_DNA"/>
</dbReference>
<dbReference type="Gene3D" id="4.10.280.10">
    <property type="entry name" value="Helix-loop-helix DNA-binding domain"/>
    <property type="match status" value="1"/>
</dbReference>
<dbReference type="AlphaFoldDB" id="Q9NHD9"/>
<sequence length="752" mass="80506">MALSILSYNLPQGLKMNNNISSATKNSNSTQSASSPTRDENAPNIIASSNDGRTTISLGKSFSRITMQNVLSENSSNALNISNNSSVNTIVRKIKDFGMYGSVNNAGALSNTLAGRKRTASESCKVKSVVKANENKSEKSKTVIKRPKLANKDENAREKPAKPAASKAATGTINAKSVKSNTPGAKKPAGTPGRKGLPLPQAVARRNARERNRVKQVNNGFAALRERIPEEVAEAFEAQGNGRGTVKKLSKVETLRMAVEYIRNLEHLLGFAFPIGGDRGLSLMHAGSSSDDSFTFIKDEFDALSPPLDDTNFDDSLSHYDMDKYFNNSDFGNNNQMISQSGPSSTDADAYELDLLPSLTTINGMQYMRIPGTNTYQLLTTDPLFMANAPHSPPNSSLDEESFQALIDTNCLSPVAITTSSPHISPSSTAMSSINAPAAATSATTTGAATALQQRHTTVVAANRVAAVGTSPLSRSPPVLSSPTQRSATLHQQQKQEQQNQHQQRPEQCQPQTPTHQGSTNLSPADNDVLLLHQTCATTSAIADEVDGRIGNECSAGTAANERQRFGLALTTPTRLSLESPHAIKQEFNDTLVDFVPANASSSAVYSSSRHMSAGGAMTFQQHQLQQRFLLSHAPLSTMSPPLERCTSRATPTTLATTTATTPSPTLLFVPHAARTPTTPNLSSFYDTETDPAFGEGSTMSFKKEYNDALLDMTATTTASDVISGLPDENIIEVLDWWEAHTPKSEGGVALL</sequence>
<evidence type="ECO:0000256" key="1">
    <source>
        <dbReference type="ARBA" id="ARBA00022902"/>
    </source>
</evidence>
<dbReference type="Pfam" id="PF00010">
    <property type="entry name" value="HLH"/>
    <property type="match status" value="1"/>
</dbReference>
<keyword evidence="2" id="KW-0238">DNA-binding</keyword>